<reference evidence="3 4" key="1">
    <citation type="journal article" date="2013" name="Biodegradation">
        <title>Occurrence of 4-tert-butylphenol (4-t-BP) biodegradation in an aquatic sample caused by the presence of Spirodela polyrrhiza and isolation of a 4-t-BP-utilizing bacterium.</title>
        <authorList>
            <person name="Ogata Y."/>
            <person name="Toyama T."/>
            <person name="Yu N."/>
            <person name="Wang X."/>
            <person name="Sei K."/>
            <person name="Ike M."/>
        </authorList>
    </citation>
    <scope>NUCLEOTIDE SEQUENCE [LARGE SCALE GENOMIC DNA]</scope>
    <source>
        <strain evidence="3 4">OMI</strain>
    </source>
</reference>
<protein>
    <submittedName>
        <fullName evidence="3">Probable transmembrane protein</fullName>
    </submittedName>
</protein>
<dbReference type="EMBL" id="BEWI01000027">
    <property type="protein sequence ID" value="GAY19555.1"/>
    <property type="molecule type" value="Genomic_DNA"/>
</dbReference>
<dbReference type="RefSeq" id="WP_048574855.1">
    <property type="nucleotide sequence ID" value="NZ_BEWI01000027.1"/>
</dbReference>
<dbReference type="AlphaFoldDB" id="A0A292Z9T7"/>
<gene>
    <name evidence="3" type="ORF">SFOMI_0074</name>
</gene>
<accession>A0A292Z9T7</accession>
<keyword evidence="1" id="KW-1133">Transmembrane helix</keyword>
<feature type="transmembrane region" description="Helical" evidence="1">
    <location>
        <begin position="21"/>
        <end position="43"/>
    </location>
</feature>
<name>A0A292Z9T7_SPHSA</name>
<dbReference type="Proteomes" id="UP000221538">
    <property type="component" value="Unassembled WGS sequence"/>
</dbReference>
<keyword evidence="1 3" id="KW-0812">Transmembrane</keyword>
<reference evidence="3 4" key="2">
    <citation type="journal article" date="2013" name="Environ. Sci. Technol.">
        <title>The 4-tert-butylphenol-utilizing bacterium Sphingobium fuliginis OMI can degrade bisphenols via phenolic ring hydroxylation and meta-cleavage pathway.</title>
        <authorList>
            <person name="Ogata Y."/>
            <person name="Goda S."/>
            <person name="Toyama T."/>
            <person name="Sei K."/>
            <person name="Ike M."/>
        </authorList>
    </citation>
    <scope>NUCLEOTIDE SEQUENCE [LARGE SCALE GENOMIC DNA]</scope>
    <source>
        <strain evidence="3 4">OMI</strain>
    </source>
</reference>
<evidence type="ECO:0000259" key="2">
    <source>
        <dbReference type="Pfam" id="PF13400"/>
    </source>
</evidence>
<organism evidence="3 4">
    <name type="scientific">Sphingobium fuliginis (strain ATCC 27551)</name>
    <dbReference type="NCBI Taxonomy" id="336203"/>
    <lineage>
        <taxon>Bacteria</taxon>
        <taxon>Pseudomonadati</taxon>
        <taxon>Pseudomonadota</taxon>
        <taxon>Alphaproteobacteria</taxon>
        <taxon>Sphingomonadales</taxon>
        <taxon>Sphingomonadaceae</taxon>
        <taxon>Sphingobium</taxon>
    </lineage>
</organism>
<sequence>MMGRRLLAFWRDERAAVTPMVAALAVPLIGAAGFALDVGLYYVQNQQLRTATEAAALAAAVNPNDAYNRANNYLGKNGFPGLINPNDVKLGRYCADKNIADPKARFIGPTANCPGSISTDPQANAVRVTATKDSTRFLTNVLGSFNPIPKLAATATAARLDEAGIATTGNILGTDGTKLVGGLLQSVNKLLGQLLGITLALTDEQVIAMMQHNVDAGNFFDRLAVNLGLVNGVGRTKADITYGRVLEEKASMKDLLLSAAQASSDGVASQALASLAGSVSADRVIDLHGLFGLGVWKNMPVGEANAQPGLRAGLNAYQLLTYAAQAKGASSLDLSSLTGAAFPDSTVKLTIIGNTPTNRPRFSFGPAGETSVSSSVSRLQLKVRLVDTGISSGLLGILRLLGVSIDLASDIPVLISIGDSNATIKEIRCAQTGEQARDAQVDVAVSPALISAYVGEVRADAVNSTMPYIDPAAVTPVTILNAKLLGIPLTSITAKAVALPVTGGDTTVTFGPRGSGNPQIGTPGSAQSAEITGTPYAKSNKVLLGQTISTLVTNLDIQPSVGGISLNILTPLLQFAGNLLRPLLTGLLDGLVGPVLDNLLAALGLELGNARVWVTGARCGVPVLV</sequence>
<comment type="caution">
    <text evidence="3">The sequence shown here is derived from an EMBL/GenBank/DDBJ whole genome shotgun (WGS) entry which is preliminary data.</text>
</comment>
<dbReference type="Pfam" id="PF13400">
    <property type="entry name" value="Tad"/>
    <property type="match status" value="1"/>
</dbReference>
<dbReference type="InterPro" id="IPR028087">
    <property type="entry name" value="Tad_N"/>
</dbReference>
<proteinExistence type="predicted"/>
<evidence type="ECO:0000313" key="3">
    <source>
        <dbReference type="EMBL" id="GAY19555.1"/>
    </source>
</evidence>
<evidence type="ECO:0000256" key="1">
    <source>
        <dbReference type="SAM" id="Phobius"/>
    </source>
</evidence>
<feature type="domain" description="Putative Flp pilus-assembly TadG-like N-terminal" evidence="2">
    <location>
        <begin position="16"/>
        <end position="61"/>
    </location>
</feature>
<keyword evidence="1" id="KW-0472">Membrane</keyword>
<evidence type="ECO:0000313" key="4">
    <source>
        <dbReference type="Proteomes" id="UP000221538"/>
    </source>
</evidence>